<dbReference type="EMBL" id="JANPWB010000008">
    <property type="protein sequence ID" value="KAJ1161533.1"/>
    <property type="molecule type" value="Genomic_DNA"/>
</dbReference>
<name>A0AAV7SE97_PLEWA</name>
<reference evidence="1" key="1">
    <citation type="journal article" date="2022" name="bioRxiv">
        <title>Sequencing and chromosome-scale assembly of the giantPleurodeles waltlgenome.</title>
        <authorList>
            <person name="Brown T."/>
            <person name="Elewa A."/>
            <person name="Iarovenko S."/>
            <person name="Subramanian E."/>
            <person name="Araus A.J."/>
            <person name="Petzold A."/>
            <person name="Susuki M."/>
            <person name="Suzuki K.-i.T."/>
            <person name="Hayashi T."/>
            <person name="Toyoda A."/>
            <person name="Oliveira C."/>
            <person name="Osipova E."/>
            <person name="Leigh N.D."/>
            <person name="Simon A."/>
            <person name="Yun M.H."/>
        </authorList>
    </citation>
    <scope>NUCLEOTIDE SEQUENCE</scope>
    <source>
        <strain evidence="1">20211129_DDA</strain>
        <tissue evidence="1">Liver</tissue>
    </source>
</reference>
<sequence>MPISYLLRRGTAIRRVVVCAPQRSGAVVIIEAAASITGAGHVSFVCLLVPGSSVRALYGSVPGPLALGAPAVNLLHSRSPIVSVSQRRTELFR</sequence>
<keyword evidence="2" id="KW-1185">Reference proteome</keyword>
<comment type="caution">
    <text evidence="1">The sequence shown here is derived from an EMBL/GenBank/DDBJ whole genome shotgun (WGS) entry which is preliminary data.</text>
</comment>
<evidence type="ECO:0000313" key="1">
    <source>
        <dbReference type="EMBL" id="KAJ1161533.1"/>
    </source>
</evidence>
<organism evidence="1 2">
    <name type="scientific">Pleurodeles waltl</name>
    <name type="common">Iberian ribbed newt</name>
    <dbReference type="NCBI Taxonomy" id="8319"/>
    <lineage>
        <taxon>Eukaryota</taxon>
        <taxon>Metazoa</taxon>
        <taxon>Chordata</taxon>
        <taxon>Craniata</taxon>
        <taxon>Vertebrata</taxon>
        <taxon>Euteleostomi</taxon>
        <taxon>Amphibia</taxon>
        <taxon>Batrachia</taxon>
        <taxon>Caudata</taxon>
        <taxon>Salamandroidea</taxon>
        <taxon>Salamandridae</taxon>
        <taxon>Pleurodelinae</taxon>
        <taxon>Pleurodeles</taxon>
    </lineage>
</organism>
<evidence type="ECO:0000313" key="2">
    <source>
        <dbReference type="Proteomes" id="UP001066276"/>
    </source>
</evidence>
<gene>
    <name evidence="1" type="ORF">NDU88_002017</name>
</gene>
<protein>
    <submittedName>
        <fullName evidence="1">Uncharacterized protein</fullName>
    </submittedName>
</protein>
<dbReference type="Proteomes" id="UP001066276">
    <property type="component" value="Chromosome 4_2"/>
</dbReference>
<accession>A0AAV7SE97</accession>
<proteinExistence type="predicted"/>
<dbReference type="AlphaFoldDB" id="A0AAV7SE97"/>